<feature type="compositionally biased region" description="Polar residues" evidence="1">
    <location>
        <begin position="66"/>
        <end position="85"/>
    </location>
</feature>
<proteinExistence type="predicted"/>
<evidence type="ECO:0000313" key="2">
    <source>
        <dbReference type="EMBL" id="GIY86029.1"/>
    </source>
</evidence>
<evidence type="ECO:0000313" key="3">
    <source>
        <dbReference type="Proteomes" id="UP001054945"/>
    </source>
</evidence>
<gene>
    <name evidence="2" type="primary">CG11505_2</name>
    <name evidence="2" type="ORF">CEXT_782121</name>
</gene>
<organism evidence="2 3">
    <name type="scientific">Caerostris extrusa</name>
    <name type="common">Bark spider</name>
    <name type="synonym">Caerostris bankana</name>
    <dbReference type="NCBI Taxonomy" id="172846"/>
    <lineage>
        <taxon>Eukaryota</taxon>
        <taxon>Metazoa</taxon>
        <taxon>Ecdysozoa</taxon>
        <taxon>Arthropoda</taxon>
        <taxon>Chelicerata</taxon>
        <taxon>Arachnida</taxon>
        <taxon>Araneae</taxon>
        <taxon>Araneomorphae</taxon>
        <taxon>Entelegynae</taxon>
        <taxon>Araneoidea</taxon>
        <taxon>Araneidae</taxon>
        <taxon>Caerostris</taxon>
    </lineage>
</organism>
<reference evidence="2 3" key="1">
    <citation type="submission" date="2021-06" db="EMBL/GenBank/DDBJ databases">
        <title>Caerostris extrusa draft genome.</title>
        <authorList>
            <person name="Kono N."/>
            <person name="Arakawa K."/>
        </authorList>
    </citation>
    <scope>NUCLEOTIDE SEQUENCE [LARGE SCALE GENOMIC DNA]</scope>
</reference>
<comment type="caution">
    <text evidence="2">The sequence shown here is derived from an EMBL/GenBank/DDBJ whole genome shotgun (WGS) entry which is preliminary data.</text>
</comment>
<evidence type="ECO:0000256" key="1">
    <source>
        <dbReference type="SAM" id="MobiDB-lite"/>
    </source>
</evidence>
<dbReference type="AlphaFoldDB" id="A0AAV4WWK6"/>
<protein>
    <submittedName>
        <fullName evidence="2">La-related protein CG11505</fullName>
    </submittedName>
</protein>
<dbReference type="Proteomes" id="UP001054945">
    <property type="component" value="Unassembled WGS sequence"/>
</dbReference>
<sequence>MRHFVIIGHVSNIHPDGFCNQTTAQLCRANKTPFLNLKTRDINPIAFQEMDDTGALTSLPIEAASSAANSEPGSPENQNYPTISNPLDVYSDNNEEEVMTGTGERVPLSTLKALLQRQLEYYFSKEFIY</sequence>
<accession>A0AAV4WWK6</accession>
<feature type="region of interest" description="Disordered" evidence="1">
    <location>
        <begin position="62"/>
        <end position="90"/>
    </location>
</feature>
<keyword evidence="3" id="KW-1185">Reference proteome</keyword>
<dbReference type="EMBL" id="BPLR01016730">
    <property type="protein sequence ID" value="GIY86029.1"/>
    <property type="molecule type" value="Genomic_DNA"/>
</dbReference>
<name>A0AAV4WWK6_CAEEX</name>